<dbReference type="Proteomes" id="UP000048908">
    <property type="component" value="Unassembled WGS sequence"/>
</dbReference>
<feature type="compositionally biased region" description="Gly residues" evidence="1">
    <location>
        <begin position="234"/>
        <end position="245"/>
    </location>
</feature>
<evidence type="ECO:0000313" key="4">
    <source>
        <dbReference type="Proteomes" id="UP000048908"/>
    </source>
</evidence>
<proteinExistence type="predicted"/>
<evidence type="ECO:0008006" key="5">
    <source>
        <dbReference type="Google" id="ProtNLM"/>
    </source>
</evidence>
<dbReference type="RefSeq" id="WP_055682776.1">
    <property type="nucleotide sequence ID" value="NZ_CXPG01000020.1"/>
</dbReference>
<accession>A0A0M6XRK0</accession>
<keyword evidence="2" id="KW-0732">Signal</keyword>
<protein>
    <recommendedName>
        <fullName evidence="5">Peptidoglycan binding domain protein</fullName>
    </recommendedName>
</protein>
<keyword evidence="4" id="KW-1185">Reference proteome</keyword>
<feature type="signal peptide" evidence="2">
    <location>
        <begin position="1"/>
        <end position="23"/>
    </location>
</feature>
<evidence type="ECO:0000313" key="3">
    <source>
        <dbReference type="EMBL" id="CTQ33352.1"/>
    </source>
</evidence>
<organism evidence="3 4">
    <name type="scientific">Jannaschia rubra</name>
    <dbReference type="NCBI Taxonomy" id="282197"/>
    <lineage>
        <taxon>Bacteria</taxon>
        <taxon>Pseudomonadati</taxon>
        <taxon>Pseudomonadota</taxon>
        <taxon>Alphaproteobacteria</taxon>
        <taxon>Rhodobacterales</taxon>
        <taxon>Roseobacteraceae</taxon>
        <taxon>Jannaschia</taxon>
    </lineage>
</organism>
<dbReference type="OrthoDB" id="321999at2"/>
<sequence>MMRTATILALTGAMLAVPVGASAQDVPMLSPVMADTVPVTPIEVRVFDPSPDMRMSSLSPDDGLPRPSILLGLRSGAGGALAIGPDGEPIAWDNLAAREAMRREDAEAFARLVEDGAFDPPDGLMARALQIELARMNCYRTGIDGQWGRGSAASVRRYVEAGGSPPPDDAPTAALWRHLIAADDVACPTPAPQPSVVRASPARAQPGNRSSRPAAQTRSEPAAPPAAATAPSLGGFGRIGGGIVR</sequence>
<evidence type="ECO:0000256" key="2">
    <source>
        <dbReference type="SAM" id="SignalP"/>
    </source>
</evidence>
<reference evidence="3 4" key="1">
    <citation type="submission" date="2015-07" db="EMBL/GenBank/DDBJ databases">
        <authorList>
            <person name="Noorani M."/>
        </authorList>
    </citation>
    <scope>NUCLEOTIDE SEQUENCE [LARGE SCALE GENOMIC DNA]</scope>
    <source>
        <strain evidence="3 4">CECT 5088</strain>
    </source>
</reference>
<feature type="compositionally biased region" description="Polar residues" evidence="1">
    <location>
        <begin position="207"/>
        <end position="219"/>
    </location>
</feature>
<feature type="region of interest" description="Disordered" evidence="1">
    <location>
        <begin position="190"/>
        <end position="245"/>
    </location>
</feature>
<dbReference type="EMBL" id="CXPG01000020">
    <property type="protein sequence ID" value="CTQ33352.1"/>
    <property type="molecule type" value="Genomic_DNA"/>
</dbReference>
<dbReference type="AlphaFoldDB" id="A0A0M6XRK0"/>
<evidence type="ECO:0000256" key="1">
    <source>
        <dbReference type="SAM" id="MobiDB-lite"/>
    </source>
</evidence>
<name>A0A0M6XRK0_9RHOB</name>
<dbReference type="STRING" id="282197.SAMN04488517_102182"/>
<feature type="chain" id="PRO_5005807365" description="Peptidoglycan binding domain protein" evidence="2">
    <location>
        <begin position="24"/>
        <end position="245"/>
    </location>
</feature>
<gene>
    <name evidence="3" type="ORF">JAN5088_02134</name>
</gene>